<evidence type="ECO:0000256" key="5">
    <source>
        <dbReference type="HAMAP-Rule" id="MF_00601"/>
    </source>
</evidence>
<dbReference type="PIRSF" id="PIRSF018982">
    <property type="entry name" value="EutC"/>
    <property type="match status" value="1"/>
</dbReference>
<keyword evidence="7" id="KW-1185">Reference proteome</keyword>
<dbReference type="NCBIfam" id="NF003971">
    <property type="entry name" value="PRK05465.1"/>
    <property type="match status" value="1"/>
</dbReference>
<dbReference type="AlphaFoldDB" id="A0A5B2VHY9"/>
<evidence type="ECO:0000256" key="1">
    <source>
        <dbReference type="ARBA" id="ARBA00022628"/>
    </source>
</evidence>
<evidence type="ECO:0000256" key="2">
    <source>
        <dbReference type="ARBA" id="ARBA00023239"/>
    </source>
</evidence>
<dbReference type="InterPro" id="IPR042251">
    <property type="entry name" value="EutC_C"/>
</dbReference>
<comment type="caution">
    <text evidence="6">The sequence shown here is derived from an EMBL/GenBank/DDBJ whole genome shotgun (WGS) entry which is preliminary data.</text>
</comment>
<organism evidence="6 7">
    <name type="scientific">Salinarimonas soli</name>
    <dbReference type="NCBI Taxonomy" id="1638099"/>
    <lineage>
        <taxon>Bacteria</taxon>
        <taxon>Pseudomonadati</taxon>
        <taxon>Pseudomonadota</taxon>
        <taxon>Alphaproteobacteria</taxon>
        <taxon>Hyphomicrobiales</taxon>
        <taxon>Salinarimonadaceae</taxon>
        <taxon>Salinarimonas</taxon>
    </lineage>
</organism>
<gene>
    <name evidence="5" type="primary">eutC</name>
    <name evidence="6" type="ORF">F0L46_09040</name>
</gene>
<keyword evidence="4 5" id="KW-1283">Bacterial microcompartment</keyword>
<comment type="subunit">
    <text evidence="5">The basic unit is a heterodimer which dimerizes to form tetramers. The heterotetramers trimerize; 6 large subunits form a core ring with 6 small subunits projecting outwards.</text>
</comment>
<comment type="subcellular location">
    <subcellularLocation>
        <location evidence="5">Bacterial microcompartment</location>
    </subcellularLocation>
</comment>
<dbReference type="PANTHER" id="PTHR39330:SF1">
    <property type="entry name" value="ETHANOLAMINE AMMONIA-LYASE SMALL SUBUNIT"/>
    <property type="match status" value="1"/>
</dbReference>
<keyword evidence="1 5" id="KW-0846">Cobalamin</keyword>
<comment type="function">
    <text evidence="5">Catalyzes the deamination of various vicinal amino-alcohols to oxo compounds. Allows this organism to utilize ethanolamine as the sole source of nitrogen and carbon in the presence of external vitamin B12.</text>
</comment>
<evidence type="ECO:0000313" key="6">
    <source>
        <dbReference type="EMBL" id="KAA2237807.1"/>
    </source>
</evidence>
<dbReference type="Pfam" id="PF05985">
    <property type="entry name" value="EutC"/>
    <property type="match status" value="1"/>
</dbReference>
<dbReference type="InterPro" id="IPR042255">
    <property type="entry name" value="EutC_N"/>
</dbReference>
<reference evidence="6 7" key="1">
    <citation type="submission" date="2019-09" db="EMBL/GenBank/DDBJ databases">
        <title>Salinarimonas rosea gen. nov., sp. nov., a new member of the a-2 subgroup of the Proteobacteria.</title>
        <authorList>
            <person name="Liu J."/>
        </authorList>
    </citation>
    <scope>NUCLEOTIDE SEQUENCE [LARGE SCALE GENOMIC DNA]</scope>
    <source>
        <strain evidence="6 7">BN140002</strain>
    </source>
</reference>
<dbReference type="GO" id="GO:0008851">
    <property type="term" value="F:ethanolamine ammonia-lyase activity"/>
    <property type="evidence" value="ECO:0007669"/>
    <property type="project" value="UniProtKB-UniRule"/>
</dbReference>
<dbReference type="GO" id="GO:0046336">
    <property type="term" value="P:ethanolamine catabolic process"/>
    <property type="evidence" value="ECO:0007669"/>
    <property type="project" value="UniProtKB-UniRule"/>
</dbReference>
<feature type="binding site" evidence="5">
    <location>
        <position position="160"/>
    </location>
    <ligand>
        <name>adenosylcob(III)alamin</name>
        <dbReference type="ChEBI" id="CHEBI:18408"/>
    </ligand>
</feature>
<dbReference type="GO" id="GO:0031419">
    <property type="term" value="F:cobalamin binding"/>
    <property type="evidence" value="ECO:0007669"/>
    <property type="project" value="UniProtKB-UniRule"/>
</dbReference>
<sequence>MKRPTPPTDGADPWARLRALTPARIGLPRTGASLSTDAVLRFAMAHAEARDAVHTPADMEALREPLARVGFPTIPVSSAVGSRGTYLRRPDLGRRLSPESRARIEAEARGLVDIALVVADGLSSTAVQAGAVPLLEAFAPWIAREGWSVAPVSLAVQARVALGDEIGALFRARAVVVLVGERPGLSASDSLGLYLTYDPRVGRTDAQRNCISNVRPGGLSHGESAFKLHWLLRRALDLRLSGVALKDESDLAALEPRPEAARLGPGDA</sequence>
<dbReference type="GO" id="GO:0006520">
    <property type="term" value="P:amino acid metabolic process"/>
    <property type="evidence" value="ECO:0007669"/>
    <property type="project" value="InterPro"/>
</dbReference>
<reference evidence="6 7" key="2">
    <citation type="submission" date="2019-09" db="EMBL/GenBank/DDBJ databases">
        <authorList>
            <person name="Jin C."/>
        </authorList>
    </citation>
    <scope>NUCLEOTIDE SEQUENCE [LARGE SCALE GENOMIC DNA]</scope>
    <source>
        <strain evidence="6 7">BN140002</strain>
    </source>
</reference>
<feature type="binding site" evidence="5">
    <location>
        <position position="181"/>
    </location>
    <ligand>
        <name>adenosylcob(III)alamin</name>
        <dbReference type="ChEBI" id="CHEBI:18408"/>
    </ligand>
</feature>
<accession>A0A5B2VHY9</accession>
<dbReference type="EMBL" id="VUOA01000018">
    <property type="protein sequence ID" value="KAA2237807.1"/>
    <property type="molecule type" value="Genomic_DNA"/>
</dbReference>
<dbReference type="EC" id="4.3.1.7" evidence="5"/>
<evidence type="ECO:0000256" key="3">
    <source>
        <dbReference type="ARBA" id="ARBA00023285"/>
    </source>
</evidence>
<comment type="pathway">
    <text evidence="5">Amine and polyamine degradation; ethanolamine degradation.</text>
</comment>
<dbReference type="Gene3D" id="3.40.50.11240">
    <property type="entry name" value="Ethanolamine ammonia-lyase light chain (EutC)"/>
    <property type="match status" value="1"/>
</dbReference>
<dbReference type="UniPathway" id="UPA00560"/>
<dbReference type="HAMAP" id="MF_00601">
    <property type="entry name" value="EutC"/>
    <property type="match status" value="1"/>
</dbReference>
<name>A0A5B2VHY9_9HYPH</name>
<dbReference type="InterPro" id="IPR009246">
    <property type="entry name" value="EutC"/>
</dbReference>
<keyword evidence="3 5" id="KW-0170">Cobalt</keyword>
<dbReference type="OrthoDB" id="114248at2"/>
<comment type="similarity">
    <text evidence="5">Belongs to the EutC family.</text>
</comment>
<comment type="catalytic activity">
    <reaction evidence="5">
        <text>ethanolamine = acetaldehyde + NH4(+)</text>
        <dbReference type="Rhea" id="RHEA:15313"/>
        <dbReference type="ChEBI" id="CHEBI:15343"/>
        <dbReference type="ChEBI" id="CHEBI:28938"/>
        <dbReference type="ChEBI" id="CHEBI:57603"/>
        <dbReference type="EC" id="4.3.1.7"/>
    </reaction>
</comment>
<dbReference type="GO" id="GO:0009350">
    <property type="term" value="C:ethanolamine ammonia-lyase complex"/>
    <property type="evidence" value="ECO:0007669"/>
    <property type="project" value="UniProtKB-UniRule"/>
</dbReference>
<dbReference type="Gene3D" id="1.10.30.40">
    <property type="entry name" value="Ethanolamine ammonia-lyase light chain (EutC), N-terminal domain"/>
    <property type="match status" value="1"/>
</dbReference>
<protein>
    <recommendedName>
        <fullName evidence="5">Ethanolamine ammonia-lyase small subunit</fullName>
        <shortName evidence="5">EAL small subunit</shortName>
        <ecNumber evidence="5">4.3.1.7</ecNumber>
    </recommendedName>
</protein>
<evidence type="ECO:0000313" key="7">
    <source>
        <dbReference type="Proteomes" id="UP000323142"/>
    </source>
</evidence>
<dbReference type="GO" id="GO:0031471">
    <property type="term" value="C:ethanolamine degradation polyhedral organelle"/>
    <property type="evidence" value="ECO:0007669"/>
    <property type="project" value="UniProtKB-UniRule"/>
</dbReference>
<dbReference type="Proteomes" id="UP000323142">
    <property type="component" value="Unassembled WGS sequence"/>
</dbReference>
<keyword evidence="2 5" id="KW-0456">Lyase</keyword>
<comment type="cofactor">
    <cofactor evidence="5">
        <name>adenosylcob(III)alamin</name>
        <dbReference type="ChEBI" id="CHEBI:18408"/>
    </cofactor>
    <text evidence="5">Binds between the large and small subunits.</text>
</comment>
<dbReference type="RefSeq" id="WP_149816807.1">
    <property type="nucleotide sequence ID" value="NZ_VUOA01000018.1"/>
</dbReference>
<feature type="binding site" evidence="5">
    <location>
        <position position="210"/>
    </location>
    <ligand>
        <name>adenosylcob(III)alamin</name>
        <dbReference type="ChEBI" id="CHEBI:18408"/>
    </ligand>
</feature>
<dbReference type="PANTHER" id="PTHR39330">
    <property type="entry name" value="ETHANOLAMINE AMMONIA-LYASE LIGHT CHAIN"/>
    <property type="match status" value="1"/>
</dbReference>
<evidence type="ECO:0000256" key="4">
    <source>
        <dbReference type="ARBA" id="ARBA00024446"/>
    </source>
</evidence>
<proteinExistence type="inferred from homology"/>